<reference evidence="2" key="2">
    <citation type="journal article" date="2019" name="IMA Fungus">
        <title>Genome sequencing and comparison of five Tilletia species to identify candidate genes for the detection of regulated species infecting wheat.</title>
        <authorList>
            <person name="Nguyen H.D.T."/>
            <person name="Sultana T."/>
            <person name="Kesanakurti P."/>
            <person name="Hambleton S."/>
        </authorList>
    </citation>
    <scope>NUCLEOTIDE SEQUENCE</scope>
    <source>
        <strain evidence="2">DAOMC 236416</strain>
    </source>
</reference>
<dbReference type="Gene3D" id="1.25.10.10">
    <property type="entry name" value="Leucine-rich Repeat Variant"/>
    <property type="match status" value="1"/>
</dbReference>
<feature type="region of interest" description="Disordered" evidence="1">
    <location>
        <begin position="36"/>
        <end position="90"/>
    </location>
</feature>
<dbReference type="AlphaFoldDB" id="A0A177T7T7"/>
<dbReference type="InterPro" id="IPR011989">
    <property type="entry name" value="ARM-like"/>
</dbReference>
<comment type="caution">
    <text evidence="2">The sequence shown here is derived from an EMBL/GenBank/DDBJ whole genome shotgun (WGS) entry which is preliminary data.</text>
</comment>
<name>A0A177T7T7_9BASI</name>
<accession>A0A177T7T7</accession>
<dbReference type="EMBL" id="LWDF02001057">
    <property type="protein sequence ID" value="KAE8240543.1"/>
    <property type="molecule type" value="Genomic_DNA"/>
</dbReference>
<evidence type="ECO:0000313" key="3">
    <source>
        <dbReference type="Proteomes" id="UP000077521"/>
    </source>
</evidence>
<evidence type="ECO:0000313" key="2">
    <source>
        <dbReference type="EMBL" id="KAE8240543.1"/>
    </source>
</evidence>
<organism evidence="2 3">
    <name type="scientific">Tilletia indica</name>
    <dbReference type="NCBI Taxonomy" id="43049"/>
    <lineage>
        <taxon>Eukaryota</taxon>
        <taxon>Fungi</taxon>
        <taxon>Dikarya</taxon>
        <taxon>Basidiomycota</taxon>
        <taxon>Ustilaginomycotina</taxon>
        <taxon>Exobasidiomycetes</taxon>
        <taxon>Tilletiales</taxon>
        <taxon>Tilletiaceae</taxon>
        <taxon>Tilletia</taxon>
    </lineage>
</organism>
<proteinExistence type="predicted"/>
<keyword evidence="3" id="KW-1185">Reference proteome</keyword>
<evidence type="ECO:0000256" key="1">
    <source>
        <dbReference type="SAM" id="MobiDB-lite"/>
    </source>
</evidence>
<feature type="compositionally biased region" description="Acidic residues" evidence="1">
    <location>
        <begin position="57"/>
        <end position="73"/>
    </location>
</feature>
<dbReference type="Proteomes" id="UP000077521">
    <property type="component" value="Unassembled WGS sequence"/>
</dbReference>
<protein>
    <submittedName>
        <fullName evidence="2">Uncharacterized protein</fullName>
    </submittedName>
</protein>
<reference evidence="2" key="1">
    <citation type="submission" date="2016-04" db="EMBL/GenBank/DDBJ databases">
        <authorList>
            <person name="Nguyen H.D."/>
            <person name="Samba Siva P."/>
            <person name="Cullis J."/>
            <person name="Levesque C.A."/>
            <person name="Hambleton S."/>
        </authorList>
    </citation>
    <scope>NUCLEOTIDE SEQUENCE</scope>
    <source>
        <strain evidence="2">DAOMC 236416</strain>
    </source>
</reference>
<sequence>MENARSLGYLHQRMLERAEDAPAALRAAIGPTITDLATLPQQSSGANIGLHSHHHDDEEDDDSDDPSLDDLDESDMRTSSAKKAKTAATSPHLARILTSLDSSSDEERIDGLRRIIAAGRYRIAHAALPAAFKLTSSSITSLHVPKPVSVILARSDSAQPDLALLAFNSFQRDLSHHSPLIAHWRFGS</sequence>
<gene>
    <name evidence="2" type="ORF">A4X13_0g7740</name>
</gene>